<sequence length="296" mass="32874">MTEQPTSIEYTSQASELPVVVYSPESPLANPGKLVREVFGDLWRSRELIWILFQRDLKAQFRQSLLGYVWLFLPPVMTTAVWMFLNGQKVIEITDTGMPYPLFVIIGSTFWQTFIKLVQSPLVSFNAGKPVFMKLKVPPEAFIAAGTARAIFEFLIYAVTLIPVFFFFQVVPPWEIVFLPITILSLMVLGTACGLLLVPLGSLYGDIQQAVPVILGFLMYMAPVVYPPPSEGAASAVIAWNPVSPILMSAREQLVSGGMEHLRAMLAVLPCCCLVIFVCLLSLRVVMPHLVARMGM</sequence>
<evidence type="ECO:0000256" key="5">
    <source>
        <dbReference type="ARBA" id="ARBA00022692"/>
    </source>
</evidence>
<dbReference type="PANTHER" id="PTHR30413:SF8">
    <property type="entry name" value="TRANSPORT PERMEASE PROTEIN"/>
    <property type="match status" value="1"/>
</dbReference>
<evidence type="ECO:0000256" key="7">
    <source>
        <dbReference type="ARBA" id="ARBA00023136"/>
    </source>
</evidence>
<organism evidence="10 11">
    <name type="scientific">Roseimaritima multifibrata</name>
    <dbReference type="NCBI Taxonomy" id="1930274"/>
    <lineage>
        <taxon>Bacteria</taxon>
        <taxon>Pseudomonadati</taxon>
        <taxon>Planctomycetota</taxon>
        <taxon>Planctomycetia</taxon>
        <taxon>Pirellulales</taxon>
        <taxon>Pirellulaceae</taxon>
        <taxon>Roseimaritima</taxon>
    </lineage>
</organism>
<dbReference type="InterPro" id="IPR013525">
    <property type="entry name" value="ABC2_TM"/>
</dbReference>
<dbReference type="EMBL" id="CP036262">
    <property type="protein sequence ID" value="QDS96361.1"/>
    <property type="molecule type" value="Genomic_DNA"/>
</dbReference>
<keyword evidence="11" id="KW-1185">Reference proteome</keyword>
<dbReference type="RefSeq" id="WP_145354518.1">
    <property type="nucleotide sequence ID" value="NZ_CP036262.1"/>
</dbReference>
<evidence type="ECO:0000256" key="1">
    <source>
        <dbReference type="ARBA" id="ARBA00004429"/>
    </source>
</evidence>
<keyword evidence="4" id="KW-1003">Cell membrane</keyword>
<feature type="transmembrane region" description="Helical" evidence="8">
    <location>
        <begin position="262"/>
        <end position="287"/>
    </location>
</feature>
<dbReference type="Pfam" id="PF01061">
    <property type="entry name" value="ABC2_membrane"/>
    <property type="match status" value="1"/>
</dbReference>
<dbReference type="GO" id="GO:0015920">
    <property type="term" value="P:lipopolysaccharide transport"/>
    <property type="evidence" value="ECO:0007669"/>
    <property type="project" value="TreeGrafter"/>
</dbReference>
<evidence type="ECO:0000256" key="8">
    <source>
        <dbReference type="SAM" id="Phobius"/>
    </source>
</evidence>
<reference evidence="10 11" key="1">
    <citation type="submission" date="2019-02" db="EMBL/GenBank/DDBJ databases">
        <title>Deep-cultivation of Planctomycetes and their phenomic and genomic characterization uncovers novel biology.</title>
        <authorList>
            <person name="Wiegand S."/>
            <person name="Jogler M."/>
            <person name="Boedeker C."/>
            <person name="Pinto D."/>
            <person name="Vollmers J."/>
            <person name="Rivas-Marin E."/>
            <person name="Kohn T."/>
            <person name="Peeters S.H."/>
            <person name="Heuer A."/>
            <person name="Rast P."/>
            <person name="Oberbeckmann S."/>
            <person name="Bunk B."/>
            <person name="Jeske O."/>
            <person name="Meyerdierks A."/>
            <person name="Storesund J.E."/>
            <person name="Kallscheuer N."/>
            <person name="Luecker S."/>
            <person name="Lage O.M."/>
            <person name="Pohl T."/>
            <person name="Merkel B.J."/>
            <person name="Hornburger P."/>
            <person name="Mueller R.-W."/>
            <person name="Bruemmer F."/>
            <person name="Labrenz M."/>
            <person name="Spormann A.M."/>
            <person name="Op den Camp H."/>
            <person name="Overmann J."/>
            <person name="Amann R."/>
            <person name="Jetten M.S.M."/>
            <person name="Mascher T."/>
            <person name="Medema M.H."/>
            <person name="Devos D.P."/>
            <person name="Kaster A.-K."/>
            <person name="Ovreas L."/>
            <person name="Rohde M."/>
            <person name="Galperin M.Y."/>
            <person name="Jogler C."/>
        </authorList>
    </citation>
    <scope>NUCLEOTIDE SEQUENCE [LARGE SCALE GENOMIC DNA]</scope>
    <source>
        <strain evidence="10 11">FF011L</strain>
    </source>
</reference>
<comment type="similarity">
    <text evidence="2">Belongs to the ABC-2 integral membrane protein family.</text>
</comment>
<dbReference type="Proteomes" id="UP000320672">
    <property type="component" value="Chromosome"/>
</dbReference>
<evidence type="ECO:0000256" key="4">
    <source>
        <dbReference type="ARBA" id="ARBA00022475"/>
    </source>
</evidence>
<evidence type="ECO:0000313" key="11">
    <source>
        <dbReference type="Proteomes" id="UP000320672"/>
    </source>
</evidence>
<dbReference type="AlphaFoldDB" id="A0A517MNA5"/>
<feature type="transmembrane region" description="Helical" evidence="8">
    <location>
        <begin position="97"/>
        <end position="115"/>
    </location>
</feature>
<protein>
    <submittedName>
        <fullName evidence="10">Polysialic acid transport protein KpsM</fullName>
    </submittedName>
</protein>
<accession>A0A517MNA5</accession>
<gene>
    <name evidence="10" type="primary">kpsM</name>
    <name evidence="10" type="ORF">FF011L_51690</name>
</gene>
<feature type="transmembrane region" description="Helical" evidence="8">
    <location>
        <begin position="65"/>
        <end position="85"/>
    </location>
</feature>
<feature type="transmembrane region" description="Helical" evidence="8">
    <location>
        <begin position="177"/>
        <end position="198"/>
    </location>
</feature>
<keyword evidence="5 8" id="KW-0812">Transmembrane</keyword>
<proteinExistence type="inferred from homology"/>
<dbReference type="GO" id="GO:0140359">
    <property type="term" value="F:ABC-type transporter activity"/>
    <property type="evidence" value="ECO:0007669"/>
    <property type="project" value="InterPro"/>
</dbReference>
<evidence type="ECO:0000256" key="3">
    <source>
        <dbReference type="ARBA" id="ARBA00022448"/>
    </source>
</evidence>
<keyword evidence="3" id="KW-0813">Transport</keyword>
<dbReference type="GO" id="GO:0005886">
    <property type="term" value="C:plasma membrane"/>
    <property type="evidence" value="ECO:0007669"/>
    <property type="project" value="UniProtKB-SubCell"/>
</dbReference>
<evidence type="ECO:0000259" key="9">
    <source>
        <dbReference type="Pfam" id="PF01061"/>
    </source>
</evidence>
<evidence type="ECO:0000313" key="10">
    <source>
        <dbReference type="EMBL" id="QDS96361.1"/>
    </source>
</evidence>
<name>A0A517MNA5_9BACT</name>
<feature type="transmembrane region" description="Helical" evidence="8">
    <location>
        <begin position="154"/>
        <end position="171"/>
    </location>
</feature>
<feature type="domain" description="ABC-2 type transporter transmembrane" evidence="9">
    <location>
        <begin position="48"/>
        <end position="251"/>
    </location>
</feature>
<dbReference type="OrthoDB" id="9794365at2"/>
<keyword evidence="6 8" id="KW-1133">Transmembrane helix</keyword>
<evidence type="ECO:0000256" key="2">
    <source>
        <dbReference type="ARBA" id="ARBA00007783"/>
    </source>
</evidence>
<feature type="transmembrane region" description="Helical" evidence="8">
    <location>
        <begin position="210"/>
        <end position="226"/>
    </location>
</feature>
<evidence type="ECO:0000256" key="6">
    <source>
        <dbReference type="ARBA" id="ARBA00022989"/>
    </source>
</evidence>
<comment type="subcellular location">
    <subcellularLocation>
        <location evidence="1">Cell inner membrane</location>
        <topology evidence="1">Multi-pass membrane protein</topology>
    </subcellularLocation>
</comment>
<dbReference type="KEGG" id="rml:FF011L_51690"/>
<dbReference type="PANTHER" id="PTHR30413">
    <property type="entry name" value="INNER MEMBRANE TRANSPORT PERMEASE"/>
    <property type="match status" value="1"/>
</dbReference>
<keyword evidence="7 8" id="KW-0472">Membrane</keyword>